<reference evidence="2 3" key="1">
    <citation type="journal article" date="2019" name="Int. J. Syst. Evol. Microbiol.">
        <title>The Global Catalogue of Microorganisms (GCM) 10K type strain sequencing project: providing services to taxonomists for standard genome sequencing and annotation.</title>
        <authorList>
            <consortium name="The Broad Institute Genomics Platform"/>
            <consortium name="The Broad Institute Genome Sequencing Center for Infectious Disease"/>
            <person name="Wu L."/>
            <person name="Ma J."/>
        </authorList>
    </citation>
    <scope>NUCLEOTIDE SEQUENCE [LARGE SCALE GENOMIC DNA]</scope>
    <source>
        <strain evidence="2 3">DT85</strain>
    </source>
</reference>
<keyword evidence="3" id="KW-1185">Reference proteome</keyword>
<sequence>MTLALHAGPNLPLPLGESWLVLGLATLAVLAVCYDVYRREVFG</sequence>
<dbReference type="RefSeq" id="WP_276234734.1">
    <property type="nucleotide sequence ID" value="NZ_CP119802.1"/>
</dbReference>
<evidence type="ECO:0000256" key="1">
    <source>
        <dbReference type="SAM" id="Phobius"/>
    </source>
</evidence>
<dbReference type="Proteomes" id="UP001596398">
    <property type="component" value="Unassembled WGS sequence"/>
</dbReference>
<evidence type="ECO:0000313" key="2">
    <source>
        <dbReference type="EMBL" id="MFC7233710.1"/>
    </source>
</evidence>
<keyword evidence="1" id="KW-0812">Transmembrane</keyword>
<evidence type="ECO:0000313" key="3">
    <source>
        <dbReference type="Proteomes" id="UP001596398"/>
    </source>
</evidence>
<name>A0ABD5ZJL8_9EURY</name>
<organism evidence="2 3">
    <name type="scientific">Halosegnis marinus</name>
    <dbReference type="NCBI Taxonomy" id="3034023"/>
    <lineage>
        <taxon>Archaea</taxon>
        <taxon>Methanobacteriati</taxon>
        <taxon>Methanobacteriota</taxon>
        <taxon>Stenosarchaea group</taxon>
        <taxon>Halobacteria</taxon>
        <taxon>Halobacteriales</taxon>
        <taxon>Natronomonadaceae</taxon>
        <taxon>Halosegnis</taxon>
    </lineage>
</organism>
<protein>
    <submittedName>
        <fullName evidence="2">Uncharacterized protein</fullName>
    </submittedName>
</protein>
<dbReference type="GeneID" id="79265362"/>
<feature type="transmembrane region" description="Helical" evidence="1">
    <location>
        <begin position="19"/>
        <end position="37"/>
    </location>
</feature>
<keyword evidence="1" id="KW-0472">Membrane</keyword>
<keyword evidence="1" id="KW-1133">Transmembrane helix</keyword>
<dbReference type="AlphaFoldDB" id="A0ABD5ZJL8"/>
<accession>A0ABD5ZJL8</accession>
<dbReference type="EMBL" id="JBHTAP010000001">
    <property type="protein sequence ID" value="MFC7233710.1"/>
    <property type="molecule type" value="Genomic_DNA"/>
</dbReference>
<proteinExistence type="predicted"/>
<gene>
    <name evidence="2" type="ORF">ACFQJ4_00085</name>
</gene>
<comment type="caution">
    <text evidence="2">The sequence shown here is derived from an EMBL/GenBank/DDBJ whole genome shotgun (WGS) entry which is preliminary data.</text>
</comment>